<evidence type="ECO:0000313" key="2">
    <source>
        <dbReference type="EMBL" id="MPC76654.1"/>
    </source>
</evidence>
<dbReference type="Proteomes" id="UP000324222">
    <property type="component" value="Unassembled WGS sequence"/>
</dbReference>
<feature type="compositionally biased region" description="Basic and acidic residues" evidence="1">
    <location>
        <begin position="23"/>
        <end position="39"/>
    </location>
</feature>
<protein>
    <submittedName>
        <fullName evidence="2">Uncharacterized protein</fullName>
    </submittedName>
</protein>
<evidence type="ECO:0000256" key="1">
    <source>
        <dbReference type="SAM" id="MobiDB-lite"/>
    </source>
</evidence>
<accession>A0A5B7I758</accession>
<keyword evidence="3" id="KW-1185">Reference proteome</keyword>
<dbReference type="AlphaFoldDB" id="A0A5B7I758"/>
<name>A0A5B7I758_PORTR</name>
<organism evidence="2 3">
    <name type="scientific">Portunus trituberculatus</name>
    <name type="common">Swimming crab</name>
    <name type="synonym">Neptunus trituberculatus</name>
    <dbReference type="NCBI Taxonomy" id="210409"/>
    <lineage>
        <taxon>Eukaryota</taxon>
        <taxon>Metazoa</taxon>
        <taxon>Ecdysozoa</taxon>
        <taxon>Arthropoda</taxon>
        <taxon>Crustacea</taxon>
        <taxon>Multicrustacea</taxon>
        <taxon>Malacostraca</taxon>
        <taxon>Eumalacostraca</taxon>
        <taxon>Eucarida</taxon>
        <taxon>Decapoda</taxon>
        <taxon>Pleocyemata</taxon>
        <taxon>Brachyura</taxon>
        <taxon>Eubrachyura</taxon>
        <taxon>Portunoidea</taxon>
        <taxon>Portunidae</taxon>
        <taxon>Portuninae</taxon>
        <taxon>Portunus</taxon>
    </lineage>
</organism>
<evidence type="ECO:0000313" key="3">
    <source>
        <dbReference type="Proteomes" id="UP000324222"/>
    </source>
</evidence>
<gene>
    <name evidence="2" type="ORF">E2C01_071078</name>
</gene>
<dbReference type="EMBL" id="VSRR010043890">
    <property type="protein sequence ID" value="MPC76654.1"/>
    <property type="molecule type" value="Genomic_DNA"/>
</dbReference>
<proteinExistence type="predicted"/>
<sequence>MMGGVLGPERESSATITAWSRGCRSEPRRVSIRRLREDSAPGDSRSPGAQGIRNHAIPRKFTI</sequence>
<feature type="region of interest" description="Disordered" evidence="1">
    <location>
        <begin position="1"/>
        <end position="63"/>
    </location>
</feature>
<comment type="caution">
    <text evidence="2">The sequence shown here is derived from an EMBL/GenBank/DDBJ whole genome shotgun (WGS) entry which is preliminary data.</text>
</comment>
<reference evidence="2 3" key="1">
    <citation type="submission" date="2019-05" db="EMBL/GenBank/DDBJ databases">
        <title>Another draft genome of Portunus trituberculatus and its Hox gene families provides insights of decapod evolution.</title>
        <authorList>
            <person name="Jeong J.-H."/>
            <person name="Song I."/>
            <person name="Kim S."/>
            <person name="Choi T."/>
            <person name="Kim D."/>
            <person name="Ryu S."/>
            <person name="Kim W."/>
        </authorList>
    </citation>
    <scope>NUCLEOTIDE SEQUENCE [LARGE SCALE GENOMIC DNA]</scope>
    <source>
        <tissue evidence="2">Muscle</tissue>
    </source>
</reference>